<evidence type="ECO:0000256" key="5">
    <source>
        <dbReference type="PROSITE-ProRule" id="PRU01091"/>
    </source>
</evidence>
<evidence type="ECO:0000256" key="1">
    <source>
        <dbReference type="ARBA" id="ARBA00022553"/>
    </source>
</evidence>
<evidence type="ECO:0000259" key="6">
    <source>
        <dbReference type="PROSITE" id="PS50110"/>
    </source>
</evidence>
<accession>A0A7J5ANI7</accession>
<dbReference type="Pfam" id="PF00486">
    <property type="entry name" value="Trans_reg_C"/>
    <property type="match status" value="1"/>
</dbReference>
<dbReference type="PANTHER" id="PTHR48111">
    <property type="entry name" value="REGULATOR OF RPOS"/>
    <property type="match status" value="1"/>
</dbReference>
<dbReference type="SMART" id="SM00448">
    <property type="entry name" value="REC"/>
    <property type="match status" value="1"/>
</dbReference>
<evidence type="ECO:0000259" key="7">
    <source>
        <dbReference type="PROSITE" id="PS51755"/>
    </source>
</evidence>
<dbReference type="InterPro" id="IPR039420">
    <property type="entry name" value="WalR-like"/>
</dbReference>
<protein>
    <submittedName>
        <fullName evidence="8">Response regulator transcription factor</fullName>
    </submittedName>
</protein>
<dbReference type="SUPFAM" id="SSF52172">
    <property type="entry name" value="CheY-like"/>
    <property type="match status" value="1"/>
</dbReference>
<dbReference type="EMBL" id="WAAU01000012">
    <property type="protein sequence ID" value="KAB1158529.1"/>
    <property type="molecule type" value="Genomic_DNA"/>
</dbReference>
<feature type="modified residue" description="4-aspartylphosphate" evidence="4">
    <location>
        <position position="55"/>
    </location>
</feature>
<dbReference type="SUPFAM" id="SSF46894">
    <property type="entry name" value="C-terminal effector domain of the bipartite response regulators"/>
    <property type="match status" value="1"/>
</dbReference>
<dbReference type="PANTHER" id="PTHR48111:SF40">
    <property type="entry name" value="PHOSPHATE REGULON TRANSCRIPTIONAL REGULATORY PROTEIN PHOB"/>
    <property type="match status" value="1"/>
</dbReference>
<keyword evidence="2" id="KW-0902">Two-component regulatory system</keyword>
<keyword evidence="9" id="KW-1185">Reference proteome</keyword>
<feature type="domain" description="Response regulatory" evidence="6">
    <location>
        <begin position="6"/>
        <end position="120"/>
    </location>
</feature>
<dbReference type="PROSITE" id="PS50110">
    <property type="entry name" value="RESPONSE_REGULATORY"/>
    <property type="match status" value="1"/>
</dbReference>
<dbReference type="InterPro" id="IPR001789">
    <property type="entry name" value="Sig_transdc_resp-reg_receiver"/>
</dbReference>
<gene>
    <name evidence="8" type="ORF">F7018_07885</name>
</gene>
<sequence>MSNKKRILLVEDDVNLGFMLLEYLEENGFNVKLYRDGESGYNAYTNGYYDFCILDLMLPKMDGFTLAKKIRKHKIKTPILMLTSRSMNEDKLKGFKIGIDDYVTKPFNEEELVCRINAILSRYEINKSQFVKEYTIGQFVFNRANLSLNGFNDSKRLTKKEGQILALLSNSKNEIVERSEILNNVWGEDDYFTGRSLDVFISKLRKYFKEDPSISIESIPNVGLILKVE</sequence>
<dbReference type="GO" id="GO:0006355">
    <property type="term" value="P:regulation of DNA-templated transcription"/>
    <property type="evidence" value="ECO:0007669"/>
    <property type="project" value="InterPro"/>
</dbReference>
<dbReference type="Gene3D" id="6.10.250.690">
    <property type="match status" value="1"/>
</dbReference>
<dbReference type="InterPro" id="IPR016032">
    <property type="entry name" value="Sig_transdc_resp-reg_C-effctor"/>
</dbReference>
<reference evidence="8 9" key="1">
    <citation type="submission" date="2019-09" db="EMBL/GenBank/DDBJ databases">
        <authorList>
            <person name="Cao W.R."/>
        </authorList>
    </citation>
    <scope>NUCLEOTIDE SEQUENCE [LARGE SCALE GENOMIC DNA]</scope>
    <source>
        <strain evidence="9">a4</strain>
    </source>
</reference>
<dbReference type="GO" id="GO:0005829">
    <property type="term" value="C:cytosol"/>
    <property type="evidence" value="ECO:0007669"/>
    <property type="project" value="TreeGrafter"/>
</dbReference>
<dbReference type="GO" id="GO:0032993">
    <property type="term" value="C:protein-DNA complex"/>
    <property type="evidence" value="ECO:0007669"/>
    <property type="project" value="TreeGrafter"/>
</dbReference>
<evidence type="ECO:0000313" key="9">
    <source>
        <dbReference type="Proteomes" id="UP000467305"/>
    </source>
</evidence>
<dbReference type="InterPro" id="IPR036388">
    <property type="entry name" value="WH-like_DNA-bd_sf"/>
</dbReference>
<organism evidence="8 9">
    <name type="scientific">Tenacibaculum aiptasiae</name>
    <dbReference type="NCBI Taxonomy" id="426481"/>
    <lineage>
        <taxon>Bacteria</taxon>
        <taxon>Pseudomonadati</taxon>
        <taxon>Bacteroidota</taxon>
        <taxon>Flavobacteriia</taxon>
        <taxon>Flavobacteriales</taxon>
        <taxon>Flavobacteriaceae</taxon>
        <taxon>Tenacibaculum</taxon>
    </lineage>
</organism>
<feature type="DNA-binding region" description="OmpR/PhoB-type" evidence="5">
    <location>
        <begin position="131"/>
        <end position="228"/>
    </location>
</feature>
<dbReference type="Gene3D" id="3.40.50.2300">
    <property type="match status" value="1"/>
</dbReference>
<keyword evidence="1 4" id="KW-0597">Phosphoprotein</keyword>
<dbReference type="CDD" id="cd17574">
    <property type="entry name" value="REC_OmpR"/>
    <property type="match status" value="1"/>
</dbReference>
<dbReference type="SMART" id="SM00862">
    <property type="entry name" value="Trans_reg_C"/>
    <property type="match status" value="1"/>
</dbReference>
<dbReference type="AlphaFoldDB" id="A0A7J5ANI7"/>
<comment type="caution">
    <text evidence="8">The sequence shown here is derived from an EMBL/GenBank/DDBJ whole genome shotgun (WGS) entry which is preliminary data.</text>
</comment>
<proteinExistence type="predicted"/>
<evidence type="ECO:0000256" key="4">
    <source>
        <dbReference type="PROSITE-ProRule" id="PRU00169"/>
    </source>
</evidence>
<dbReference type="RefSeq" id="WP_150899499.1">
    <property type="nucleotide sequence ID" value="NZ_CBDCSN010000003.1"/>
</dbReference>
<dbReference type="GO" id="GO:0000156">
    <property type="term" value="F:phosphorelay response regulator activity"/>
    <property type="evidence" value="ECO:0007669"/>
    <property type="project" value="TreeGrafter"/>
</dbReference>
<dbReference type="Pfam" id="PF00072">
    <property type="entry name" value="Response_reg"/>
    <property type="match status" value="1"/>
</dbReference>
<dbReference type="Proteomes" id="UP000467305">
    <property type="component" value="Unassembled WGS sequence"/>
</dbReference>
<name>A0A7J5ANI7_9FLAO</name>
<feature type="domain" description="OmpR/PhoB-type" evidence="7">
    <location>
        <begin position="131"/>
        <end position="228"/>
    </location>
</feature>
<dbReference type="PROSITE" id="PS51755">
    <property type="entry name" value="OMPR_PHOB"/>
    <property type="match status" value="1"/>
</dbReference>
<dbReference type="InterPro" id="IPR001867">
    <property type="entry name" value="OmpR/PhoB-type_DNA-bd"/>
</dbReference>
<evidence type="ECO:0000256" key="2">
    <source>
        <dbReference type="ARBA" id="ARBA00023012"/>
    </source>
</evidence>
<evidence type="ECO:0000313" key="8">
    <source>
        <dbReference type="EMBL" id="KAB1158529.1"/>
    </source>
</evidence>
<dbReference type="GO" id="GO:0000976">
    <property type="term" value="F:transcription cis-regulatory region binding"/>
    <property type="evidence" value="ECO:0007669"/>
    <property type="project" value="TreeGrafter"/>
</dbReference>
<dbReference type="CDD" id="cd00383">
    <property type="entry name" value="trans_reg_C"/>
    <property type="match status" value="1"/>
</dbReference>
<dbReference type="FunFam" id="3.40.50.2300:FF:000073">
    <property type="entry name" value="DNA-binding response regulator RprY"/>
    <property type="match status" value="1"/>
</dbReference>
<keyword evidence="3 5" id="KW-0238">DNA-binding</keyword>
<dbReference type="OrthoDB" id="9790442at2"/>
<dbReference type="Gene3D" id="1.10.10.10">
    <property type="entry name" value="Winged helix-like DNA-binding domain superfamily/Winged helix DNA-binding domain"/>
    <property type="match status" value="1"/>
</dbReference>
<evidence type="ECO:0000256" key="3">
    <source>
        <dbReference type="ARBA" id="ARBA00023125"/>
    </source>
</evidence>
<dbReference type="InterPro" id="IPR011006">
    <property type="entry name" value="CheY-like_superfamily"/>
</dbReference>